<dbReference type="CDD" id="cd09621">
    <property type="entry name" value="CBM9_like_5"/>
    <property type="match status" value="1"/>
</dbReference>
<reference evidence="2 3" key="1">
    <citation type="submission" date="2023-10" db="EMBL/GenBank/DDBJ databases">
        <title>Rubellicoccus peritrichatus gen. nov., sp. nov., isolated from an algae of coral reef tank.</title>
        <authorList>
            <person name="Luo J."/>
        </authorList>
    </citation>
    <scope>NUCLEOTIDE SEQUENCE [LARGE SCALE GENOMIC DNA]</scope>
    <source>
        <strain evidence="2 3">CR14</strain>
    </source>
</reference>
<dbReference type="GO" id="GO:0030246">
    <property type="term" value="F:carbohydrate binding"/>
    <property type="evidence" value="ECO:0007669"/>
    <property type="project" value="InterPro"/>
</dbReference>
<sequence length="1112" mass="123996">MPHHIHNPVLILVFLVVSSFGLQAQESPMDMLYAEDFDGIVEDWDFKGSVELVEGDAFAGESVLLLSKTEANLREEVVATGPLFDVSSGTLEVTFATRSNLESWDNSYNGTLSLRFFNKDGEQLSTYELGAWYRMNPWNKGVVQVAVPDGAAKACLIASINKETTGDFGVDNITVSRAEDSNDDNGLRRMMFTMSQLGHLLYPEDDRTAEVEVWSTEPLSDELREAIFTVSDYWGAEQNHPIHLELEPAGEIEDPGYFVYKTTVDLSDVPLEVGRYYELHGEIAPAGQEAFSNYTAFAILPEATTNQYEPSEVPFTSRTWDQRIKESPLLTHRLGMRICNVWGRMWADPERVQAIQIDVVNELGMAVLTSAPSKWVEDRDSDWEELLQNDGALIRQGVRNFFDKYGHIKPMMVILGNEPHSKGDDVKVDVEAYRIVYTEIKKIDPSVLVVGTSIGLNEDYFKAGFGEWCDVYNFHSYEDPEGVRDIVENGYPAMFEKYGFPKPVWSTELGMNSQGMARLAVAGLLYKKFANFFAGGGANASWFGLFYPDPNARIHNSFASAHNVFDCRYSKYAPKLDAIAYYNAVNGIGIKKFVTDKVYVDGEHLFLFRDVDGRSLIIAYNEEGRHDVFIPMPDVSSVDIVRIDGSRDQLDARGKGISLTIGEDPILISYGDGPGDLPEKLEVAPIRFSDLPVELNRHINNQVGFTRDGIGDETIELKLPPFWEVERAGSVGQQSAFEQFSIQVPADSRLREATLDVLISGDDQNGRPIGLLTARIPVVEELSIELLPVPAVEQDEPGVKLVIQNNSLNSKDLTWKVVLEGEQSLKEGKYTRISDTDAHFMMPATGFLSLPARESSEIYLPIDNTEPVAVYHVKATVRDQSGNVISRKRPVAGFIPVFKLCSPLVIDGVLDEEKWDQAPVEVLDKSDYFFGFKGTDSEAPRWEGPDDLSASIRYLWDDDYLYIGVEVTDDVAGELKHQDSRLWRMDGLQFLVDPARREISKPGKYEYSVGRGAKGIQAWCTLSADSDVATGEVHDIQVAILQRGEGVNGDVTYEIAIPWSRLAPFDPVAGNNLGFTMIVNDDDGSGRNAFMTWFGNAHNKDIDTVGDLILLP</sequence>
<dbReference type="Pfam" id="PF06452">
    <property type="entry name" value="CBM9_1"/>
    <property type="match status" value="1"/>
</dbReference>
<dbReference type="InterPro" id="IPR010502">
    <property type="entry name" value="Carb-bd_dom_fam9"/>
</dbReference>
<keyword evidence="3" id="KW-1185">Reference proteome</keyword>
<dbReference type="RefSeq" id="WP_317836178.1">
    <property type="nucleotide sequence ID" value="NZ_CP136920.1"/>
</dbReference>
<accession>A0AAQ3LFH9</accession>
<dbReference type="AlphaFoldDB" id="A0AAQ3LFH9"/>
<dbReference type="Proteomes" id="UP001304300">
    <property type="component" value="Chromosome"/>
</dbReference>
<name>A0AAQ3LFH9_9BACT</name>
<dbReference type="SUPFAM" id="SSF51445">
    <property type="entry name" value="(Trans)glycosidases"/>
    <property type="match status" value="1"/>
</dbReference>
<dbReference type="InterPro" id="IPR017853">
    <property type="entry name" value="GH"/>
</dbReference>
<dbReference type="SUPFAM" id="SSF49344">
    <property type="entry name" value="CBD9-like"/>
    <property type="match status" value="1"/>
</dbReference>
<dbReference type="EMBL" id="CP136920">
    <property type="protein sequence ID" value="WOO43614.1"/>
    <property type="molecule type" value="Genomic_DNA"/>
</dbReference>
<gene>
    <name evidence="2" type="ORF">RZN69_10990</name>
</gene>
<dbReference type="Gene3D" id="2.60.40.1190">
    <property type="match status" value="1"/>
</dbReference>
<protein>
    <submittedName>
        <fullName evidence="2">Sugar-binding protein</fullName>
    </submittedName>
</protein>
<dbReference type="GO" id="GO:0004553">
    <property type="term" value="F:hydrolase activity, hydrolyzing O-glycosyl compounds"/>
    <property type="evidence" value="ECO:0007669"/>
    <property type="project" value="InterPro"/>
</dbReference>
<organism evidence="2 3">
    <name type="scientific">Rubellicoccus peritrichatus</name>
    <dbReference type="NCBI Taxonomy" id="3080537"/>
    <lineage>
        <taxon>Bacteria</taxon>
        <taxon>Pseudomonadati</taxon>
        <taxon>Verrucomicrobiota</taxon>
        <taxon>Opitutia</taxon>
        <taxon>Puniceicoccales</taxon>
        <taxon>Cerasicoccaceae</taxon>
        <taxon>Rubellicoccus</taxon>
    </lineage>
</organism>
<feature type="domain" description="Carbohydrate-binding" evidence="1">
    <location>
        <begin position="941"/>
        <end position="1110"/>
    </location>
</feature>
<evidence type="ECO:0000259" key="1">
    <source>
        <dbReference type="Pfam" id="PF06452"/>
    </source>
</evidence>
<dbReference type="KEGG" id="puo:RZN69_10990"/>
<evidence type="ECO:0000313" key="2">
    <source>
        <dbReference type="EMBL" id="WOO43614.1"/>
    </source>
</evidence>
<proteinExistence type="predicted"/>
<dbReference type="GO" id="GO:0016052">
    <property type="term" value="P:carbohydrate catabolic process"/>
    <property type="evidence" value="ECO:0007669"/>
    <property type="project" value="InterPro"/>
</dbReference>
<dbReference type="Gene3D" id="3.20.20.80">
    <property type="entry name" value="Glycosidases"/>
    <property type="match status" value="1"/>
</dbReference>
<evidence type="ECO:0000313" key="3">
    <source>
        <dbReference type="Proteomes" id="UP001304300"/>
    </source>
</evidence>